<accession>A0A1B8SA67</accession>
<comment type="caution">
    <text evidence="2">The sequence shown here is derived from an EMBL/GenBank/DDBJ whole genome shotgun (WGS) entry which is preliminary data.</text>
</comment>
<feature type="region of interest" description="Disordered" evidence="1">
    <location>
        <begin position="63"/>
        <end position="85"/>
    </location>
</feature>
<evidence type="ECO:0000256" key="1">
    <source>
        <dbReference type="SAM" id="MobiDB-lite"/>
    </source>
</evidence>
<dbReference type="EMBL" id="LFOE01000061">
    <property type="protein sequence ID" value="OBY29614.1"/>
    <property type="molecule type" value="Genomic_DNA"/>
</dbReference>
<protein>
    <submittedName>
        <fullName evidence="2">Uncharacterized protein</fullName>
    </submittedName>
</protein>
<dbReference type="AlphaFoldDB" id="A0A1B8SA67"/>
<gene>
    <name evidence="2" type="ORF">ACT18_22055</name>
</gene>
<dbReference type="Proteomes" id="UP000092668">
    <property type="component" value="Unassembled WGS sequence"/>
</dbReference>
<evidence type="ECO:0000313" key="2">
    <source>
        <dbReference type="EMBL" id="OBY29614.1"/>
    </source>
</evidence>
<dbReference type="OrthoDB" id="3522556at2"/>
<sequence>MLIDSAVARMEYREDGACRISDSERLAELSGLAPETWTQSPEGFHEGDDLVVPWPITEKIAAATAGRNPGPLLDAAEEEERRERHRAIHGQIYRGRGGRPDDVISPEICRQVDNEHGKPRRAIIRSWCGAEMVARYDELAELRKEIHRVGKVAEEAIGVLRQAGHKHKADQLARKLGTPVEMLRHTEP</sequence>
<organism evidence="2 3">
    <name type="scientific">Mycolicibacter kumamotonensis</name>
    <dbReference type="NCBI Taxonomy" id="354243"/>
    <lineage>
        <taxon>Bacteria</taxon>
        <taxon>Bacillati</taxon>
        <taxon>Actinomycetota</taxon>
        <taxon>Actinomycetes</taxon>
        <taxon>Mycobacteriales</taxon>
        <taxon>Mycobacteriaceae</taxon>
        <taxon>Mycolicibacter</taxon>
    </lineage>
</organism>
<evidence type="ECO:0000313" key="3">
    <source>
        <dbReference type="Proteomes" id="UP000092668"/>
    </source>
</evidence>
<proteinExistence type="predicted"/>
<name>A0A1B8SA67_9MYCO</name>
<reference evidence="2 3" key="1">
    <citation type="submission" date="2015-06" db="EMBL/GenBank/DDBJ databases">
        <title>Genome sequence of Mycobacterium kumamotonense strain Roo.</title>
        <authorList>
            <person name="Greninger A.L."/>
            <person name="Cunningham G."/>
            <person name="Miller S."/>
        </authorList>
    </citation>
    <scope>NUCLEOTIDE SEQUENCE [LARGE SCALE GENOMIC DNA]</scope>
    <source>
        <strain evidence="2 3">Roo</strain>
    </source>
</reference>
<keyword evidence="3" id="KW-1185">Reference proteome</keyword>